<reference evidence="1 2" key="1">
    <citation type="submission" date="2017-12" db="EMBL/GenBank/DDBJ databases">
        <title>Gene loss provides genomic basis for host adaptation in cereal stripe rust fungi.</title>
        <authorList>
            <person name="Xia C."/>
        </authorList>
    </citation>
    <scope>NUCLEOTIDE SEQUENCE [LARGE SCALE GENOMIC DNA]</scope>
    <source>
        <strain evidence="1 2">93TX-2</strain>
    </source>
</reference>
<sequence length="148" mass="16515">MDAQKKHSSKVLQGLLSVNSSRAFTCPRHKAPVQHPCENVQLSVLRITQSMFEDNAISRCEAGQLISRWATSGLHGGSGLQCKQCNVNYKKRGGRKAQQNNGKILVNTADANVLLAPRRLIKVRNLIQCTRLCVLSTNHHMFQRLNNL</sequence>
<proteinExistence type="predicted"/>
<name>A0A2S4UPK8_9BASI</name>
<organism evidence="1 2">
    <name type="scientific">Puccinia striiformis</name>
    <dbReference type="NCBI Taxonomy" id="27350"/>
    <lineage>
        <taxon>Eukaryota</taxon>
        <taxon>Fungi</taxon>
        <taxon>Dikarya</taxon>
        <taxon>Basidiomycota</taxon>
        <taxon>Pucciniomycotina</taxon>
        <taxon>Pucciniomycetes</taxon>
        <taxon>Pucciniales</taxon>
        <taxon>Pucciniaceae</taxon>
        <taxon>Puccinia</taxon>
    </lineage>
</organism>
<keyword evidence="2" id="KW-1185">Reference proteome</keyword>
<accession>A0A2S4UPK8</accession>
<gene>
    <name evidence="1" type="ORF">PSHT_13659</name>
</gene>
<dbReference type="Proteomes" id="UP000238274">
    <property type="component" value="Unassembled WGS sequence"/>
</dbReference>
<reference evidence="2" key="3">
    <citation type="journal article" date="2018" name="Mol. Plant Microbe Interact.">
        <title>Genome sequence resources for the wheat stripe rust pathogen (Puccinia striiformis f. sp. tritici) and the barley stripe rust pathogen (Puccinia striiformis f. sp. hordei).</title>
        <authorList>
            <person name="Xia C."/>
            <person name="Wang M."/>
            <person name="Yin C."/>
            <person name="Cornejo O.E."/>
            <person name="Hulbert S.H."/>
            <person name="Chen X."/>
        </authorList>
    </citation>
    <scope>NUCLEOTIDE SEQUENCE [LARGE SCALE GENOMIC DNA]</scope>
    <source>
        <strain evidence="2">93TX-2</strain>
    </source>
</reference>
<dbReference type="VEuPathDB" id="FungiDB:PSHT_13659"/>
<evidence type="ECO:0000313" key="2">
    <source>
        <dbReference type="Proteomes" id="UP000238274"/>
    </source>
</evidence>
<comment type="caution">
    <text evidence="1">The sequence shown here is derived from an EMBL/GenBank/DDBJ whole genome shotgun (WGS) entry which is preliminary data.</text>
</comment>
<reference evidence="2" key="2">
    <citation type="journal article" date="2018" name="BMC Genomics">
        <title>Genomic insights into host adaptation between the wheat stripe rust pathogen (Puccinia striiformis f. sp. tritici) and the barley stripe rust pathogen (Puccinia striiformis f. sp. hordei).</title>
        <authorList>
            <person name="Xia C."/>
            <person name="Wang M."/>
            <person name="Yin C."/>
            <person name="Cornejo O.E."/>
            <person name="Hulbert S.H."/>
            <person name="Chen X."/>
        </authorList>
    </citation>
    <scope>NUCLEOTIDE SEQUENCE [LARGE SCALE GENOMIC DNA]</scope>
    <source>
        <strain evidence="2">93TX-2</strain>
    </source>
</reference>
<protein>
    <submittedName>
        <fullName evidence="1">Uncharacterized protein</fullName>
    </submittedName>
</protein>
<dbReference type="AlphaFoldDB" id="A0A2S4UPK8"/>
<dbReference type="EMBL" id="PKSM01000279">
    <property type="protein sequence ID" value="POV99166.1"/>
    <property type="molecule type" value="Genomic_DNA"/>
</dbReference>
<evidence type="ECO:0000313" key="1">
    <source>
        <dbReference type="EMBL" id="POV99166.1"/>
    </source>
</evidence>